<evidence type="ECO:0000256" key="4">
    <source>
        <dbReference type="PROSITE-ProRule" id="PRU00409"/>
    </source>
</evidence>
<dbReference type="Gene3D" id="3.30.470.20">
    <property type="entry name" value="ATP-grasp fold, B domain"/>
    <property type="match status" value="1"/>
</dbReference>
<name>A0A0A2A7W4_PROMR</name>
<reference evidence="7" key="1">
    <citation type="journal article" date="2014" name="Sci. Data">
        <title>Genomes of diverse isolates of the marine cyanobacterium Prochlorococcus.</title>
        <authorList>
            <person name="Biller S."/>
            <person name="Berube P."/>
            <person name="Thompson J."/>
            <person name="Kelly L."/>
            <person name="Roggensack S."/>
            <person name="Awad L."/>
            <person name="Roache-Johnson K."/>
            <person name="Ding H."/>
            <person name="Giovannoni S.J."/>
            <person name="Moore L.R."/>
            <person name="Chisholm S.W."/>
        </authorList>
    </citation>
    <scope>NUCLEOTIDE SEQUENCE [LARGE SCALE GENOMIC DNA]</scope>
    <source>
        <strain evidence="7">MIT 9302</strain>
    </source>
</reference>
<dbReference type="AlphaFoldDB" id="A0A0A2A7W4"/>
<keyword evidence="2 4" id="KW-0547">Nucleotide-binding</keyword>
<dbReference type="GO" id="GO:0046872">
    <property type="term" value="F:metal ion binding"/>
    <property type="evidence" value="ECO:0007669"/>
    <property type="project" value="InterPro"/>
</dbReference>
<dbReference type="OrthoDB" id="9803907at2"/>
<evidence type="ECO:0000256" key="2">
    <source>
        <dbReference type="ARBA" id="ARBA00022741"/>
    </source>
</evidence>
<dbReference type="STRING" id="74545.EU96_1575"/>
<dbReference type="GO" id="GO:0016874">
    <property type="term" value="F:ligase activity"/>
    <property type="evidence" value="ECO:0007669"/>
    <property type="project" value="UniProtKB-KW"/>
</dbReference>
<evidence type="ECO:0000313" key="6">
    <source>
        <dbReference type="EMBL" id="KGF96936.1"/>
    </source>
</evidence>
<keyword evidence="1" id="KW-0436">Ligase</keyword>
<dbReference type="Gene3D" id="3.40.50.20">
    <property type="match status" value="1"/>
</dbReference>
<evidence type="ECO:0000256" key="1">
    <source>
        <dbReference type="ARBA" id="ARBA00022598"/>
    </source>
</evidence>
<gene>
    <name evidence="6" type="ORF">EU96_1575</name>
</gene>
<dbReference type="EMBL" id="JNAM01000011">
    <property type="protein sequence ID" value="KGF96936.1"/>
    <property type="molecule type" value="Genomic_DNA"/>
</dbReference>
<protein>
    <recommendedName>
        <fullName evidence="5">ATP-grasp domain-containing protein</fullName>
    </recommendedName>
</protein>
<proteinExistence type="predicted"/>
<dbReference type="InterPro" id="IPR013815">
    <property type="entry name" value="ATP_grasp_subdomain_1"/>
</dbReference>
<dbReference type="eggNOG" id="COG0439">
    <property type="taxonomic scope" value="Bacteria"/>
</dbReference>
<dbReference type="RefSeq" id="WP_032527186.1">
    <property type="nucleotide sequence ID" value="NZ_CP138951.1"/>
</dbReference>
<dbReference type="PROSITE" id="PS00867">
    <property type="entry name" value="CPSASE_2"/>
    <property type="match status" value="1"/>
</dbReference>
<dbReference type="Proteomes" id="UP000030445">
    <property type="component" value="Unassembled WGS sequence"/>
</dbReference>
<evidence type="ECO:0000259" key="5">
    <source>
        <dbReference type="PROSITE" id="PS50975"/>
    </source>
</evidence>
<evidence type="ECO:0000256" key="3">
    <source>
        <dbReference type="ARBA" id="ARBA00022840"/>
    </source>
</evidence>
<dbReference type="InterPro" id="IPR005479">
    <property type="entry name" value="CPAse_ATP-bd"/>
</dbReference>
<dbReference type="PANTHER" id="PTHR43585">
    <property type="entry name" value="FUMIPYRROLE BIOSYNTHESIS PROTEIN C"/>
    <property type="match status" value="1"/>
</dbReference>
<dbReference type="InterPro" id="IPR048764">
    <property type="entry name" value="PylC_N"/>
</dbReference>
<dbReference type="Pfam" id="PF15632">
    <property type="entry name" value="ATPgrasp_Ter"/>
    <property type="match status" value="1"/>
</dbReference>
<dbReference type="PROSITE" id="PS50975">
    <property type="entry name" value="ATP_GRASP"/>
    <property type="match status" value="1"/>
</dbReference>
<feature type="domain" description="ATP-grasp" evidence="5">
    <location>
        <begin position="126"/>
        <end position="325"/>
    </location>
</feature>
<dbReference type="SUPFAM" id="SSF56059">
    <property type="entry name" value="Glutathione synthetase ATP-binding domain-like"/>
    <property type="match status" value="1"/>
</dbReference>
<keyword evidence="3 4" id="KW-0067">ATP-binding</keyword>
<dbReference type="InterPro" id="IPR052032">
    <property type="entry name" value="ATP-dep_AA_Ligase"/>
</dbReference>
<dbReference type="Gene3D" id="3.30.1490.20">
    <property type="entry name" value="ATP-grasp fold, A domain"/>
    <property type="match status" value="1"/>
</dbReference>
<organism evidence="6 7">
    <name type="scientific">Prochlorococcus marinus str. MIT 9302</name>
    <dbReference type="NCBI Taxonomy" id="74545"/>
    <lineage>
        <taxon>Bacteria</taxon>
        <taxon>Bacillati</taxon>
        <taxon>Cyanobacteriota</taxon>
        <taxon>Cyanophyceae</taxon>
        <taxon>Synechococcales</taxon>
        <taxon>Prochlorococcaceae</taxon>
        <taxon>Prochlorococcus</taxon>
    </lineage>
</organism>
<sequence length="355" mass="40335">MKVNTINSINILITCSGGQLAPSLLRSISKSKNIKINTISTDLNSDAIGRSFSDKFFTVPSGYDEKYINHMLNLCKKEKIDVIFPWSDEESLNFALNRNVFENEGIKVSCPPAEMVPFLVNKGDMYDYLANLEIPLPEYKRVTSKDALKNAAFELGYPENELVVKPTVSRGGRGVWIIKEKDLKMDELNKEISLDSFNLDSFLNTSKDEDFQELIVMKMLPGAMYDVDILANKEGTPFYIVPRRRFHPRTTPFRGCYLDKNESVIELASKLQSKLMMPNLFDYDIILDEKNKPWILEVNPRMSGSLAVSEISGINFIEMACMMLLDLPFEKVDIPWGRGAKPFFELSQMVVSSSE</sequence>
<dbReference type="InterPro" id="IPR011761">
    <property type="entry name" value="ATP-grasp"/>
</dbReference>
<evidence type="ECO:0000313" key="7">
    <source>
        <dbReference type="Proteomes" id="UP000030445"/>
    </source>
</evidence>
<accession>A0A0A2A7W4</accession>
<dbReference type="PANTHER" id="PTHR43585:SF2">
    <property type="entry name" value="ATP-GRASP ENZYME FSQD"/>
    <property type="match status" value="1"/>
</dbReference>
<dbReference type="GO" id="GO:0005524">
    <property type="term" value="F:ATP binding"/>
    <property type="evidence" value="ECO:0007669"/>
    <property type="project" value="UniProtKB-UniRule"/>
</dbReference>
<dbReference type="Pfam" id="PF21360">
    <property type="entry name" value="PylC-like_N"/>
    <property type="match status" value="1"/>
</dbReference>
<comment type="caution">
    <text evidence="6">The sequence shown here is derived from an EMBL/GenBank/DDBJ whole genome shotgun (WGS) entry which is preliminary data.</text>
</comment>